<comment type="caution">
    <text evidence="2">The sequence shown here is derived from an EMBL/GenBank/DDBJ whole genome shotgun (WGS) entry which is preliminary data.</text>
</comment>
<dbReference type="OrthoDB" id="659408at2"/>
<sequence>MKIYGISGLGADERVFHYLDIEADFEPVAWITPLKDETLPAYAQRLAAVIDTSQPFGLLGVSFGGMVAVEISKKLSPKATWLVSSVATRTELPLLYRIAGQSGILRRLPPWLFRPPGFASRYFFGTQNPLLQQIIGDTDLKFAKWSVNQLTRWQNMELPPNLIRITGSKDRTLPATTIANTHVIPQGGHFIIVDRAQEVNQKINESINKLC</sequence>
<dbReference type="EMBL" id="AAWS01000022">
    <property type="protein sequence ID" value="EAY27557.1"/>
    <property type="molecule type" value="Genomic_DNA"/>
</dbReference>
<evidence type="ECO:0000259" key="1">
    <source>
        <dbReference type="Pfam" id="PF12697"/>
    </source>
</evidence>
<reference evidence="2 3" key="1">
    <citation type="submission" date="2007-01" db="EMBL/GenBank/DDBJ databases">
        <authorList>
            <person name="Haygood M."/>
            <person name="Podell S."/>
            <person name="Anderson C."/>
            <person name="Hopkinson B."/>
            <person name="Roe K."/>
            <person name="Barbeau K."/>
            <person name="Gaasterland T."/>
            <person name="Ferriera S."/>
            <person name="Johnson J."/>
            <person name="Kravitz S."/>
            <person name="Beeson K."/>
            <person name="Sutton G."/>
            <person name="Rogers Y.-H."/>
            <person name="Friedman R."/>
            <person name="Frazier M."/>
            <person name="Venter J.C."/>
        </authorList>
    </citation>
    <scope>NUCLEOTIDE SEQUENCE [LARGE SCALE GENOMIC DNA]</scope>
    <source>
        <strain evidence="2 3">ATCC 23134</strain>
    </source>
</reference>
<gene>
    <name evidence="2" type="ORF">M23134_02804</name>
</gene>
<dbReference type="RefSeq" id="WP_002699185.1">
    <property type="nucleotide sequence ID" value="NZ_AAWS01000022.1"/>
</dbReference>
<protein>
    <recommendedName>
        <fullName evidence="1">AB hydrolase-1 domain-containing protein</fullName>
    </recommendedName>
</protein>
<dbReference type="Gene3D" id="3.40.50.1820">
    <property type="entry name" value="alpha/beta hydrolase"/>
    <property type="match status" value="1"/>
</dbReference>
<dbReference type="eggNOG" id="COG2267">
    <property type="taxonomic scope" value="Bacteria"/>
</dbReference>
<dbReference type="AlphaFoldDB" id="A1ZPQ2"/>
<keyword evidence="3" id="KW-1185">Reference proteome</keyword>
<dbReference type="Proteomes" id="UP000004095">
    <property type="component" value="Unassembled WGS sequence"/>
</dbReference>
<dbReference type="InterPro" id="IPR029058">
    <property type="entry name" value="AB_hydrolase_fold"/>
</dbReference>
<dbReference type="Pfam" id="PF12697">
    <property type="entry name" value="Abhydrolase_6"/>
    <property type="match status" value="1"/>
</dbReference>
<dbReference type="SUPFAM" id="SSF53474">
    <property type="entry name" value="alpha/beta-Hydrolases"/>
    <property type="match status" value="1"/>
</dbReference>
<proteinExistence type="predicted"/>
<feature type="domain" description="AB hydrolase-1" evidence="1">
    <location>
        <begin position="36"/>
        <end position="201"/>
    </location>
</feature>
<name>A1ZPQ2_MICM2</name>
<organism evidence="2 3">
    <name type="scientific">Microscilla marina ATCC 23134</name>
    <dbReference type="NCBI Taxonomy" id="313606"/>
    <lineage>
        <taxon>Bacteria</taxon>
        <taxon>Pseudomonadati</taxon>
        <taxon>Bacteroidota</taxon>
        <taxon>Cytophagia</taxon>
        <taxon>Cytophagales</taxon>
        <taxon>Microscillaceae</taxon>
        <taxon>Microscilla</taxon>
    </lineage>
</organism>
<accession>A1ZPQ2</accession>
<evidence type="ECO:0000313" key="3">
    <source>
        <dbReference type="Proteomes" id="UP000004095"/>
    </source>
</evidence>
<evidence type="ECO:0000313" key="2">
    <source>
        <dbReference type="EMBL" id="EAY27557.1"/>
    </source>
</evidence>
<dbReference type="InterPro" id="IPR000073">
    <property type="entry name" value="AB_hydrolase_1"/>
</dbReference>